<dbReference type="RefSeq" id="WP_200607955.1">
    <property type="nucleotide sequence ID" value="NZ_JAEHHL010000002.1"/>
</dbReference>
<comment type="caution">
    <text evidence="3">The sequence shown here is derived from an EMBL/GenBank/DDBJ whole genome shotgun (WGS) entry which is preliminary data.</text>
</comment>
<dbReference type="EMBL" id="JAEHHL010000002">
    <property type="protein sequence ID" value="MBK0398573.1"/>
    <property type="molecule type" value="Genomic_DNA"/>
</dbReference>
<evidence type="ECO:0000256" key="1">
    <source>
        <dbReference type="SAM" id="SignalP"/>
    </source>
</evidence>
<gene>
    <name evidence="3" type="ORF">H0I76_05190</name>
</gene>
<dbReference type="PANTHER" id="PTHR23150">
    <property type="entry name" value="SULFATASE MODIFYING FACTOR 1, 2"/>
    <property type="match status" value="1"/>
</dbReference>
<evidence type="ECO:0000259" key="2">
    <source>
        <dbReference type="Pfam" id="PF03781"/>
    </source>
</evidence>
<keyword evidence="1" id="KW-0732">Signal</keyword>
<dbReference type="GO" id="GO:0120147">
    <property type="term" value="F:formylglycine-generating oxidase activity"/>
    <property type="evidence" value="ECO:0007669"/>
    <property type="project" value="TreeGrafter"/>
</dbReference>
<feature type="chain" id="PRO_5035245453" evidence="1">
    <location>
        <begin position="24"/>
        <end position="336"/>
    </location>
</feature>
<dbReference type="InterPro" id="IPR005532">
    <property type="entry name" value="SUMF_dom"/>
</dbReference>
<dbReference type="InterPro" id="IPR042095">
    <property type="entry name" value="SUMF_sf"/>
</dbReference>
<dbReference type="PANTHER" id="PTHR23150:SF35">
    <property type="entry name" value="BLL6746 PROTEIN"/>
    <property type="match status" value="1"/>
</dbReference>
<dbReference type="Proteomes" id="UP000655420">
    <property type="component" value="Unassembled WGS sequence"/>
</dbReference>
<evidence type="ECO:0000313" key="4">
    <source>
        <dbReference type="Proteomes" id="UP000655420"/>
    </source>
</evidence>
<name>A0A8J7M5D7_9RHOB</name>
<accession>A0A8J7M5D7</accession>
<organism evidence="3 4">
    <name type="scientific">Thermohalobaculum xanthum</name>
    <dbReference type="NCBI Taxonomy" id="2753746"/>
    <lineage>
        <taxon>Bacteria</taxon>
        <taxon>Pseudomonadati</taxon>
        <taxon>Pseudomonadota</taxon>
        <taxon>Alphaproteobacteria</taxon>
        <taxon>Rhodobacterales</taxon>
        <taxon>Paracoccaceae</taxon>
        <taxon>Thermohalobaculum</taxon>
    </lineage>
</organism>
<dbReference type="SUPFAM" id="SSF56436">
    <property type="entry name" value="C-type lectin-like"/>
    <property type="match status" value="1"/>
</dbReference>
<keyword evidence="4" id="KW-1185">Reference proteome</keyword>
<sequence length="336" mass="37781">MHSCLKHILAALICGSILLPVPAASDGEVSYELADGRRVSPLESFRECDVCPEMIVMPPGAFLMGAEPGESRNPFDIYGENAKVRMRGPDEINIIPFEHPRHRVEMEIPYAMARNELTHADWMACVEDGGCTHTPDHRVLTLEEGYVALGPDHPVINVSYLDALEYVAWLNGRAGADVYRLPTEAEWEYAARSGTQTRFAQGDELTADQANFSRKATENLRKIEMPHLTNRRRQVPVHELDAANAWGLRHMSGNVRELTLSCWTEEHLGLASDSAYLRLAQSQNNCWRVAKGGAFTTAMDGVRPAARGRQLETYRANYTGFRLAREMKKEERSRRE</sequence>
<dbReference type="InterPro" id="IPR016187">
    <property type="entry name" value="CTDL_fold"/>
</dbReference>
<dbReference type="Pfam" id="PF03781">
    <property type="entry name" value="FGE-sulfatase"/>
    <property type="match status" value="1"/>
</dbReference>
<dbReference type="AlphaFoldDB" id="A0A8J7M5D7"/>
<feature type="domain" description="Sulfatase-modifying factor enzyme-like" evidence="2">
    <location>
        <begin position="51"/>
        <end position="325"/>
    </location>
</feature>
<proteinExistence type="predicted"/>
<dbReference type="InterPro" id="IPR051043">
    <property type="entry name" value="Sulfatase_Mod_Factor_Kinase"/>
</dbReference>
<reference evidence="3" key="1">
    <citation type="submission" date="2020-12" db="EMBL/GenBank/DDBJ databases">
        <title>Bacterial taxonomy.</title>
        <authorList>
            <person name="Pan X."/>
        </authorList>
    </citation>
    <scope>NUCLEOTIDE SEQUENCE</scope>
    <source>
        <strain evidence="3">M0105</strain>
    </source>
</reference>
<evidence type="ECO:0000313" key="3">
    <source>
        <dbReference type="EMBL" id="MBK0398573.1"/>
    </source>
</evidence>
<dbReference type="Gene3D" id="3.90.1580.10">
    <property type="entry name" value="paralog of FGE (formylglycine-generating enzyme)"/>
    <property type="match status" value="1"/>
</dbReference>
<protein>
    <submittedName>
        <fullName evidence="3">Formylglycine-generating enzyme family protein</fullName>
    </submittedName>
</protein>
<feature type="signal peptide" evidence="1">
    <location>
        <begin position="1"/>
        <end position="23"/>
    </location>
</feature>